<dbReference type="PROSITE" id="PS50174">
    <property type="entry name" value="G_PATCH"/>
    <property type="match status" value="1"/>
</dbReference>
<evidence type="ECO:0000313" key="3">
    <source>
        <dbReference type="EMBL" id="KAL3231497.1"/>
    </source>
</evidence>
<dbReference type="PANTHER" id="PTHR23329">
    <property type="entry name" value="TUFTELIN-INTERACTING PROTEIN 11-RELATED"/>
    <property type="match status" value="1"/>
</dbReference>
<comment type="caution">
    <text evidence="3">The sequence shown here is derived from an EMBL/GenBank/DDBJ whole genome shotgun (WGS) entry which is preliminary data.</text>
</comment>
<dbReference type="PANTHER" id="PTHR23329:SF1">
    <property type="entry name" value="TUFTELIN-INTERACTING PROTEIN 11"/>
    <property type="match status" value="1"/>
</dbReference>
<evidence type="ECO:0000256" key="1">
    <source>
        <dbReference type="SAM" id="MobiDB-lite"/>
    </source>
</evidence>
<keyword evidence="4" id="KW-1185">Reference proteome</keyword>
<sequence length="628" mass="72967">MGLEEQYGFGARLLKKLGYVEGTGLGSQGQGLATPIEVDAEQTGTHAGLGMLSGRKRVSEDEYSGSSSEEEEDYESRKGAGSSRHRNVKFKKTSVVESGLGRQLEALNVDLDVQLVLRNPHAQEIIEGIVNRQRTLDAVVQKIALVQLELDDVENKMDVINNINNGEAPLLQKVEELLKIEDESMVDDLMAQVLEQEFHALDFSLNEKLLDTLLPVVDLLHFTVEDSGKRLNKAQTRLYLILFPKIEAIFKGFDLMDPNKVDQTIYILIEFETIMKFISVYDLVIEQFILPKLHENLSQWSDETNSNLHYLYDFYVLLNKDQRRKLRTWMIEVFIKYCDDWYHRDSKPFSCLHFKDIIGSDKFYALTKEHLFPLIIEQLFDRHFEPGYELEGWEQLDHTTEGPIYCFKKVREYCEFFDTNSYISLIYAMCNEIKKVITEWTLYANDGNNNNWKNWVCHFLNTIFDANDRPLSHVERTQLIEIYKAVTTANEVLCYDKYFDIHSNLKIKEPVLIDLENDEEVIEIDNNDHDSLGEDENGYNVTNIPLRRVKPTLREVLQDYCEEHGYIMIKDNSKYTQIPYGVDRNSLVPVLTLQRLGKPIQRVAIKDDILWIERKSGFEPDYLYNLGL</sequence>
<gene>
    <name evidence="3" type="ORF">RNJ44_00532</name>
</gene>
<feature type="region of interest" description="Disordered" evidence="1">
    <location>
        <begin position="46"/>
        <end position="85"/>
    </location>
</feature>
<dbReference type="Pfam" id="PF01585">
    <property type="entry name" value="G-patch"/>
    <property type="match status" value="1"/>
</dbReference>
<name>A0ABR4NSY4_9SACH</name>
<accession>A0ABR4NSY4</accession>
<dbReference type="InterPro" id="IPR000467">
    <property type="entry name" value="G_patch_dom"/>
</dbReference>
<evidence type="ECO:0000313" key="4">
    <source>
        <dbReference type="Proteomes" id="UP001623330"/>
    </source>
</evidence>
<feature type="domain" description="G-patch" evidence="2">
    <location>
        <begin position="6"/>
        <end position="54"/>
    </location>
</feature>
<protein>
    <recommendedName>
        <fullName evidence="2">G-patch domain-containing protein</fullName>
    </recommendedName>
</protein>
<evidence type="ECO:0000259" key="2">
    <source>
        <dbReference type="PROSITE" id="PS50174"/>
    </source>
</evidence>
<proteinExistence type="predicted"/>
<organism evidence="3 4">
    <name type="scientific">Nakaseomyces bracarensis</name>
    <dbReference type="NCBI Taxonomy" id="273131"/>
    <lineage>
        <taxon>Eukaryota</taxon>
        <taxon>Fungi</taxon>
        <taxon>Dikarya</taxon>
        <taxon>Ascomycota</taxon>
        <taxon>Saccharomycotina</taxon>
        <taxon>Saccharomycetes</taxon>
        <taxon>Saccharomycetales</taxon>
        <taxon>Saccharomycetaceae</taxon>
        <taxon>Nakaseomyces</taxon>
    </lineage>
</organism>
<dbReference type="Proteomes" id="UP001623330">
    <property type="component" value="Unassembled WGS sequence"/>
</dbReference>
<dbReference type="InterPro" id="IPR045211">
    <property type="entry name" value="TFP11/STIP/Ntr1"/>
</dbReference>
<dbReference type="EMBL" id="JBEVYD010000007">
    <property type="protein sequence ID" value="KAL3231497.1"/>
    <property type="molecule type" value="Genomic_DNA"/>
</dbReference>
<dbReference type="SMART" id="SM00443">
    <property type="entry name" value="G_patch"/>
    <property type="match status" value="1"/>
</dbReference>
<reference evidence="3 4" key="1">
    <citation type="submission" date="2024-05" db="EMBL/GenBank/DDBJ databases">
        <title>Long read based assembly of the Candida bracarensis genome reveals expanded adhesin content.</title>
        <authorList>
            <person name="Marcet-Houben M."/>
            <person name="Ksiezopolska E."/>
            <person name="Gabaldon T."/>
        </authorList>
    </citation>
    <scope>NUCLEOTIDE SEQUENCE [LARGE SCALE GENOMIC DNA]</scope>
    <source>
        <strain evidence="3 4">CBM6</strain>
    </source>
</reference>